<dbReference type="EMBL" id="CT868319">
    <property type="protein sequence ID" value="CAK79291.1"/>
    <property type="molecule type" value="Genomic_DNA"/>
</dbReference>
<feature type="transmembrane region" description="Helical" evidence="1">
    <location>
        <begin position="6"/>
        <end position="26"/>
    </location>
</feature>
<evidence type="ECO:0000313" key="3">
    <source>
        <dbReference type="Proteomes" id="UP000000600"/>
    </source>
</evidence>
<dbReference type="HOGENOM" id="CLU_1690133_0_0_1"/>
<keyword evidence="1" id="KW-1133">Transmembrane helix</keyword>
<name>A0D8C4_PARTE</name>
<keyword evidence="1" id="KW-0812">Transmembrane</keyword>
<dbReference type="InParanoid" id="A0D8C4"/>
<accession>A0D8C4</accession>
<dbReference type="KEGG" id="ptm:GSPATT00014258001"/>
<keyword evidence="1" id="KW-0472">Membrane</keyword>
<feature type="transmembrane region" description="Helical" evidence="1">
    <location>
        <begin position="33"/>
        <end position="51"/>
    </location>
</feature>
<proteinExistence type="predicted"/>
<reference evidence="2 3" key="1">
    <citation type="journal article" date="2006" name="Nature">
        <title>Global trends of whole-genome duplications revealed by the ciliate Paramecium tetraurelia.</title>
        <authorList>
            <consortium name="Genoscope"/>
            <person name="Aury J.-M."/>
            <person name="Jaillon O."/>
            <person name="Duret L."/>
            <person name="Noel B."/>
            <person name="Jubin C."/>
            <person name="Porcel B.M."/>
            <person name="Segurens B."/>
            <person name="Daubin V."/>
            <person name="Anthouard V."/>
            <person name="Aiach N."/>
            <person name="Arnaiz O."/>
            <person name="Billaut A."/>
            <person name="Beisson J."/>
            <person name="Blanc I."/>
            <person name="Bouhouche K."/>
            <person name="Camara F."/>
            <person name="Duharcourt S."/>
            <person name="Guigo R."/>
            <person name="Gogendeau D."/>
            <person name="Katinka M."/>
            <person name="Keller A.-M."/>
            <person name="Kissmehl R."/>
            <person name="Klotz C."/>
            <person name="Koll F."/>
            <person name="Le Moue A."/>
            <person name="Lepere C."/>
            <person name="Malinsky S."/>
            <person name="Nowacki M."/>
            <person name="Nowak J.K."/>
            <person name="Plattner H."/>
            <person name="Poulain J."/>
            <person name="Ruiz F."/>
            <person name="Serrano V."/>
            <person name="Zagulski M."/>
            <person name="Dessen P."/>
            <person name="Betermier M."/>
            <person name="Weissenbach J."/>
            <person name="Scarpelli C."/>
            <person name="Schachter V."/>
            <person name="Sperling L."/>
            <person name="Meyer E."/>
            <person name="Cohen J."/>
            <person name="Wincker P."/>
        </authorList>
    </citation>
    <scope>NUCLEOTIDE SEQUENCE [LARGE SCALE GENOMIC DNA]</scope>
    <source>
        <strain evidence="2 3">Stock d4-2</strain>
    </source>
</reference>
<gene>
    <name evidence="2" type="ORF">GSPATT00014258001</name>
</gene>
<evidence type="ECO:0000256" key="1">
    <source>
        <dbReference type="SAM" id="Phobius"/>
    </source>
</evidence>
<protein>
    <recommendedName>
        <fullName evidence="4">Transmembrane protein</fullName>
    </recommendedName>
</protein>
<dbReference type="GeneID" id="5032473"/>
<sequence>MIRAVFTIILSLNYIIKVSGVIEVYIDLHLKEIVFLMPIVLLIFFQIQVGFVSGASPQFTWCDTGKLFGGYNYFGTKTSVRTPFIFKALTEGYAIHEKIQLKSKNIDIQFLQKNRFIGLDNQINASAFDRNMKDEVLIIIMMQNQSLICMVFFFIF</sequence>
<dbReference type="RefSeq" id="XP_001446688.1">
    <property type="nucleotide sequence ID" value="XM_001446651.1"/>
</dbReference>
<dbReference type="AlphaFoldDB" id="A0D8C4"/>
<feature type="transmembrane region" description="Helical" evidence="1">
    <location>
        <begin position="136"/>
        <end position="155"/>
    </location>
</feature>
<evidence type="ECO:0008006" key="4">
    <source>
        <dbReference type="Google" id="ProtNLM"/>
    </source>
</evidence>
<organism evidence="2 3">
    <name type="scientific">Paramecium tetraurelia</name>
    <dbReference type="NCBI Taxonomy" id="5888"/>
    <lineage>
        <taxon>Eukaryota</taxon>
        <taxon>Sar</taxon>
        <taxon>Alveolata</taxon>
        <taxon>Ciliophora</taxon>
        <taxon>Intramacronucleata</taxon>
        <taxon>Oligohymenophorea</taxon>
        <taxon>Peniculida</taxon>
        <taxon>Parameciidae</taxon>
        <taxon>Paramecium</taxon>
    </lineage>
</organism>
<dbReference type="Proteomes" id="UP000000600">
    <property type="component" value="Unassembled WGS sequence"/>
</dbReference>
<keyword evidence="3" id="KW-1185">Reference proteome</keyword>
<evidence type="ECO:0000313" key="2">
    <source>
        <dbReference type="EMBL" id="CAK79291.1"/>
    </source>
</evidence>